<feature type="compositionally biased region" description="Basic residues" evidence="1">
    <location>
        <begin position="49"/>
        <end position="58"/>
    </location>
</feature>
<protein>
    <submittedName>
        <fullName evidence="2">Uncharacterized protein</fullName>
    </submittedName>
</protein>
<comment type="caution">
    <text evidence="2">The sequence shown here is derived from an EMBL/GenBank/DDBJ whole genome shotgun (WGS) entry which is preliminary data.</text>
</comment>
<feature type="compositionally biased region" description="Basic and acidic residues" evidence="1">
    <location>
        <begin position="11"/>
        <end position="22"/>
    </location>
</feature>
<evidence type="ECO:0000313" key="2">
    <source>
        <dbReference type="EMBL" id="GHI68102.1"/>
    </source>
</evidence>
<proteinExistence type="predicted"/>
<name>A0ABQ3SJH3_9ACTN</name>
<feature type="compositionally biased region" description="Low complexity" evidence="1">
    <location>
        <begin position="1"/>
        <end position="10"/>
    </location>
</feature>
<dbReference type="EMBL" id="BNEC01000003">
    <property type="protein sequence ID" value="GHI68102.1"/>
    <property type="molecule type" value="Genomic_DNA"/>
</dbReference>
<accession>A0ABQ3SJH3</accession>
<feature type="region of interest" description="Disordered" evidence="1">
    <location>
        <begin position="47"/>
        <end position="66"/>
    </location>
</feature>
<gene>
    <name evidence="2" type="ORF">Snoj_20200</name>
</gene>
<feature type="region of interest" description="Disordered" evidence="1">
    <location>
        <begin position="1"/>
        <end position="35"/>
    </location>
</feature>
<evidence type="ECO:0000256" key="1">
    <source>
        <dbReference type="SAM" id="MobiDB-lite"/>
    </source>
</evidence>
<keyword evidence="3" id="KW-1185">Reference proteome</keyword>
<organism evidence="2 3">
    <name type="scientific">Streptomyces nojiriensis</name>
    <dbReference type="NCBI Taxonomy" id="66374"/>
    <lineage>
        <taxon>Bacteria</taxon>
        <taxon>Bacillati</taxon>
        <taxon>Actinomycetota</taxon>
        <taxon>Actinomycetes</taxon>
        <taxon>Kitasatosporales</taxon>
        <taxon>Streptomycetaceae</taxon>
        <taxon>Streptomyces</taxon>
    </lineage>
</organism>
<sequence>MGRGKGAAAAARRDARGARQEGRGPGPGGSPLGCRWAVDRAHWCDRNRRPIGSRKPARPRFAAKDW</sequence>
<reference evidence="3" key="1">
    <citation type="submission" date="2023-07" db="EMBL/GenBank/DDBJ databases">
        <title>Whole genome shotgun sequence of Streptomyces nojiriensis NBRC 13794.</title>
        <authorList>
            <person name="Komaki H."/>
            <person name="Tamura T."/>
        </authorList>
    </citation>
    <scope>NUCLEOTIDE SEQUENCE [LARGE SCALE GENOMIC DNA]</scope>
    <source>
        <strain evidence="3">NBRC 13794</strain>
    </source>
</reference>
<dbReference type="Proteomes" id="UP000613974">
    <property type="component" value="Unassembled WGS sequence"/>
</dbReference>
<evidence type="ECO:0000313" key="3">
    <source>
        <dbReference type="Proteomes" id="UP000613974"/>
    </source>
</evidence>